<dbReference type="Gene3D" id="1.25.40.550">
    <property type="entry name" value="Aar2, C-terminal domain-like"/>
    <property type="match status" value="1"/>
</dbReference>
<evidence type="ECO:0000259" key="3">
    <source>
        <dbReference type="Pfam" id="PF05282"/>
    </source>
</evidence>
<organism evidence="5 6">
    <name type="scientific">Clonostachys byssicola</name>
    <dbReference type="NCBI Taxonomy" id="160290"/>
    <lineage>
        <taxon>Eukaryota</taxon>
        <taxon>Fungi</taxon>
        <taxon>Dikarya</taxon>
        <taxon>Ascomycota</taxon>
        <taxon>Pezizomycotina</taxon>
        <taxon>Sordariomycetes</taxon>
        <taxon>Hypocreomycetidae</taxon>
        <taxon>Hypocreales</taxon>
        <taxon>Bionectriaceae</taxon>
        <taxon>Clonostachys</taxon>
    </lineage>
</organism>
<dbReference type="CDD" id="cd13777">
    <property type="entry name" value="Aar2_N"/>
    <property type="match status" value="1"/>
</dbReference>
<feature type="region of interest" description="Disordered" evidence="2">
    <location>
        <begin position="1"/>
        <end position="100"/>
    </location>
</feature>
<dbReference type="InterPro" id="IPR033647">
    <property type="entry name" value="Aar2_N"/>
</dbReference>
<reference evidence="5 6" key="2">
    <citation type="submission" date="2021-10" db="EMBL/GenBank/DDBJ databases">
        <authorList>
            <person name="Piombo E."/>
        </authorList>
    </citation>
    <scope>NUCLEOTIDE SEQUENCE [LARGE SCALE GENOMIC DNA]</scope>
</reference>
<evidence type="ECO:0000313" key="6">
    <source>
        <dbReference type="Proteomes" id="UP000754883"/>
    </source>
</evidence>
<dbReference type="OrthoDB" id="201752at2759"/>
<evidence type="ECO:0000259" key="4">
    <source>
        <dbReference type="Pfam" id="PF20981"/>
    </source>
</evidence>
<proteinExistence type="inferred from homology"/>
<comment type="similarity">
    <text evidence="1">Belongs to the AAR2 family.</text>
</comment>
<dbReference type="InterPro" id="IPR007946">
    <property type="entry name" value="AAR2"/>
</dbReference>
<dbReference type="PANTHER" id="PTHR12689">
    <property type="entry name" value="A1 CISTRON SPLICING FACTOR AAR2-RELATED"/>
    <property type="match status" value="1"/>
</dbReference>
<evidence type="ECO:0000256" key="2">
    <source>
        <dbReference type="SAM" id="MobiDB-lite"/>
    </source>
</evidence>
<reference evidence="6" key="1">
    <citation type="submission" date="2019-06" db="EMBL/GenBank/DDBJ databases">
        <authorList>
            <person name="Broberg M."/>
        </authorList>
    </citation>
    <scope>NUCLEOTIDE SEQUENCE [LARGE SCALE GENOMIC DNA]</scope>
</reference>
<dbReference type="InterPro" id="IPR038516">
    <property type="entry name" value="AAR2_N_sf"/>
</dbReference>
<dbReference type="PANTHER" id="PTHR12689:SF4">
    <property type="entry name" value="PROTEIN AAR2 HOMOLOG"/>
    <property type="match status" value="1"/>
</dbReference>
<dbReference type="InterPro" id="IPR033648">
    <property type="entry name" value="AAR2_C"/>
</dbReference>
<evidence type="ECO:0000313" key="5">
    <source>
        <dbReference type="EMBL" id="CAG9993620.1"/>
    </source>
</evidence>
<gene>
    <name evidence="5" type="ORF">CBYS24578_00004334</name>
</gene>
<feature type="domain" description="AAR2 C-terminal" evidence="3">
    <location>
        <begin position="290"/>
        <end position="449"/>
    </location>
</feature>
<dbReference type="Gene3D" id="2.60.34.20">
    <property type="match status" value="1"/>
</dbReference>
<dbReference type="AlphaFoldDB" id="A0A9N9UMN2"/>
<feature type="compositionally biased region" description="Polar residues" evidence="2">
    <location>
        <begin position="18"/>
        <end position="29"/>
    </location>
</feature>
<evidence type="ECO:0008006" key="7">
    <source>
        <dbReference type="Google" id="ProtNLM"/>
    </source>
</evidence>
<accession>A0A9N9UMN2</accession>
<dbReference type="GO" id="GO:0000244">
    <property type="term" value="P:spliceosomal tri-snRNP complex assembly"/>
    <property type="evidence" value="ECO:0007669"/>
    <property type="project" value="TreeGrafter"/>
</dbReference>
<comment type="caution">
    <text evidence="5">The sequence shown here is derived from an EMBL/GenBank/DDBJ whole genome shotgun (WGS) entry which is preliminary data.</text>
</comment>
<protein>
    <recommendedName>
        <fullName evidence="7">AAR2 protein</fullName>
    </recommendedName>
</protein>
<dbReference type="Pfam" id="PF20981">
    <property type="entry name" value="AAR2_1st"/>
    <property type="match status" value="1"/>
</dbReference>
<keyword evidence="6" id="KW-1185">Reference proteome</keyword>
<feature type="compositionally biased region" description="Acidic residues" evidence="2">
    <location>
        <begin position="66"/>
        <end position="78"/>
    </location>
</feature>
<feature type="domain" description="AAR2 N-terminal" evidence="4">
    <location>
        <begin position="107"/>
        <end position="247"/>
    </location>
</feature>
<evidence type="ECO:0000256" key="1">
    <source>
        <dbReference type="ARBA" id="ARBA00006281"/>
    </source>
</evidence>
<dbReference type="EMBL" id="CABFNO020001523">
    <property type="protein sequence ID" value="CAG9993620.1"/>
    <property type="molecule type" value="Genomic_DNA"/>
</dbReference>
<dbReference type="Pfam" id="PF05282">
    <property type="entry name" value="AAR2"/>
    <property type="match status" value="1"/>
</dbReference>
<dbReference type="InterPro" id="IPR038514">
    <property type="entry name" value="AAR2_C_sf"/>
</dbReference>
<name>A0A9N9UMN2_9HYPO</name>
<sequence length="514" mass="57186">MDPGKSSPRQGMDRIIRSVSNRSSGGLSTKSHDSVSVVGPYPLGTLRVHQPDQPSPLAQSGHVNNDDDDSPPPLDGDEPMGGIQLPIRQPQRSSVMSDRLSHEMGGGDVILVLDLPEVFTVGYDSLSFNAKHFGGIRDFPPGAHFLWTSHPSGTSTRCGVWVISTNAHQVHILQWDKYNEMLSEPSRTEARIQADNLESIHKKLVPYNDPTAVNTEIAEGSNVDEALRLWAQLASGISEVTLNRIVGQVDGHYFVNTTDRVKGSTLIAAEMELEKRISTSVLQNRELNFSFSQLSKTFSTSDTGAKRTFQARDATPYLLSLVHDSTVNLSENDIVGEFQFAFLVGMHLGNDACMQQWWHMVLKIILRAYLLPIQRPILAAELLRCLAAQLSYSNSNFDTSILDYSESQSRELRLALILYKRRIEELFEYNDIPDQLAVATAFAQVESTVALPPLGWDLRSDNYVRSGKIMLEDGEEIEVEMGELEAEDERGEYAPEVVELDDRGNQRGLVSWSD</sequence>
<dbReference type="Proteomes" id="UP000754883">
    <property type="component" value="Unassembled WGS sequence"/>
</dbReference>
<dbReference type="CDD" id="cd13778">
    <property type="entry name" value="Aar2_C"/>
    <property type="match status" value="1"/>
</dbReference>